<evidence type="ECO:0008006" key="4">
    <source>
        <dbReference type="Google" id="ProtNLM"/>
    </source>
</evidence>
<evidence type="ECO:0000313" key="3">
    <source>
        <dbReference type="Proteomes" id="UP000030706"/>
    </source>
</evidence>
<dbReference type="EMBL" id="KL584981">
    <property type="protein sequence ID" value="KEQ84992.1"/>
    <property type="molecule type" value="Genomic_DNA"/>
</dbReference>
<evidence type="ECO:0000313" key="2">
    <source>
        <dbReference type="EMBL" id="KEQ84992.1"/>
    </source>
</evidence>
<gene>
    <name evidence="2" type="ORF">M438DRAFT_204991</name>
</gene>
<feature type="chain" id="PRO_5001702565" description="Secreted protein" evidence="1">
    <location>
        <begin position="21"/>
        <end position="99"/>
    </location>
</feature>
<dbReference type="GeneID" id="40741673"/>
<dbReference type="Proteomes" id="UP000030706">
    <property type="component" value="Unassembled WGS sequence"/>
</dbReference>
<proteinExistence type="predicted"/>
<organism evidence="2 3">
    <name type="scientific">Aureobasidium pullulans EXF-150</name>
    <dbReference type="NCBI Taxonomy" id="1043002"/>
    <lineage>
        <taxon>Eukaryota</taxon>
        <taxon>Fungi</taxon>
        <taxon>Dikarya</taxon>
        <taxon>Ascomycota</taxon>
        <taxon>Pezizomycotina</taxon>
        <taxon>Dothideomycetes</taxon>
        <taxon>Dothideomycetidae</taxon>
        <taxon>Dothideales</taxon>
        <taxon>Saccotheciaceae</taxon>
        <taxon>Aureobasidium</taxon>
    </lineage>
</organism>
<accession>A0A074XSL4</accession>
<sequence length="99" mass="10553">MATCVHTLTLFLFSPLLSSSLLFSPLLSSSPLPLPPQKVLVAKLEKHVSELRCISMSSPCVSCDAEGGCRVPESLLVSQEKPAQVTNAQTSASLTKKIK</sequence>
<evidence type="ECO:0000256" key="1">
    <source>
        <dbReference type="SAM" id="SignalP"/>
    </source>
</evidence>
<name>A0A074XSL4_AURPU</name>
<dbReference type="RefSeq" id="XP_029761179.1">
    <property type="nucleotide sequence ID" value="XM_029899367.1"/>
</dbReference>
<keyword evidence="1" id="KW-0732">Signal</keyword>
<feature type="signal peptide" evidence="1">
    <location>
        <begin position="1"/>
        <end position="20"/>
    </location>
</feature>
<dbReference type="HOGENOM" id="CLU_2319952_0_0_1"/>
<dbReference type="AlphaFoldDB" id="A0A074XSL4"/>
<keyword evidence="3" id="KW-1185">Reference proteome</keyword>
<protein>
    <recommendedName>
        <fullName evidence="4">Secreted protein</fullName>
    </recommendedName>
</protein>
<reference evidence="2 3" key="1">
    <citation type="journal article" date="2014" name="BMC Genomics">
        <title>Genome sequencing of four Aureobasidium pullulans varieties: biotechnological potential, stress tolerance, and description of new species.</title>
        <authorList>
            <person name="Gostin Ar C."/>
            <person name="Ohm R.A."/>
            <person name="Kogej T."/>
            <person name="Sonjak S."/>
            <person name="Turk M."/>
            <person name="Zajc J."/>
            <person name="Zalar P."/>
            <person name="Grube M."/>
            <person name="Sun H."/>
            <person name="Han J."/>
            <person name="Sharma A."/>
            <person name="Chiniquy J."/>
            <person name="Ngan C.Y."/>
            <person name="Lipzen A."/>
            <person name="Barry K."/>
            <person name="Grigoriev I.V."/>
            <person name="Gunde-Cimerman N."/>
        </authorList>
    </citation>
    <scope>NUCLEOTIDE SEQUENCE [LARGE SCALE GENOMIC DNA]</scope>
    <source>
        <strain evidence="2 3">EXF-150</strain>
    </source>
</reference>